<evidence type="ECO:0000313" key="9">
    <source>
        <dbReference type="EMBL" id="TDP28160.1"/>
    </source>
</evidence>
<dbReference type="GO" id="GO:0009306">
    <property type="term" value="P:protein secretion"/>
    <property type="evidence" value="ECO:0007669"/>
    <property type="project" value="InterPro"/>
</dbReference>
<evidence type="ECO:0000256" key="3">
    <source>
        <dbReference type="ARBA" id="ARBA00022989"/>
    </source>
</evidence>
<evidence type="ECO:0000313" key="11">
    <source>
        <dbReference type="Proteomes" id="UP000294683"/>
    </source>
</evidence>
<dbReference type="EMBL" id="SNXJ01000007">
    <property type="protein sequence ID" value="TDP28160.1"/>
    <property type="molecule type" value="Genomic_DNA"/>
</dbReference>
<keyword evidence="2 6" id="KW-0812">Transmembrane</keyword>
<evidence type="ECO:0000256" key="2">
    <source>
        <dbReference type="ARBA" id="ARBA00022692"/>
    </source>
</evidence>
<dbReference type="Proteomes" id="UP000294683">
    <property type="component" value="Unassembled WGS sequence"/>
</dbReference>
<keyword evidence="4 6" id="KW-0472">Membrane</keyword>
<dbReference type="PANTHER" id="PTHR36985">
    <property type="entry name" value="TRANSLOCATION AND ASSEMBLY MODULE SUBUNIT TAMB"/>
    <property type="match status" value="1"/>
</dbReference>
<name>A0A379AZ90_AVIGA</name>
<dbReference type="InterPro" id="IPR007452">
    <property type="entry name" value="TamB_C"/>
</dbReference>
<feature type="region of interest" description="Disordered" evidence="5">
    <location>
        <begin position="1"/>
        <end position="36"/>
    </location>
</feature>
<organism evidence="8 10">
    <name type="scientific">Avibacterium gallinarum</name>
    <name type="common">Pasteurella gallinarum</name>
    <dbReference type="NCBI Taxonomy" id="755"/>
    <lineage>
        <taxon>Bacteria</taxon>
        <taxon>Pseudomonadati</taxon>
        <taxon>Pseudomonadota</taxon>
        <taxon>Gammaproteobacteria</taxon>
        <taxon>Pasteurellales</taxon>
        <taxon>Pasteurellaceae</taxon>
        <taxon>Avibacterium</taxon>
    </lineage>
</organism>
<comment type="subcellular location">
    <subcellularLocation>
        <location evidence="1">Membrane</location>
        <topology evidence="1">Single-pass membrane protein</topology>
    </subcellularLocation>
</comment>
<evidence type="ECO:0000256" key="1">
    <source>
        <dbReference type="ARBA" id="ARBA00004167"/>
    </source>
</evidence>
<feature type="compositionally biased region" description="Basic and acidic residues" evidence="5">
    <location>
        <begin position="226"/>
        <end position="236"/>
    </location>
</feature>
<feature type="domain" description="Translocation and assembly module TamB C-terminal" evidence="7">
    <location>
        <begin position="995"/>
        <end position="1340"/>
    </location>
</feature>
<evidence type="ECO:0000313" key="8">
    <source>
        <dbReference type="EMBL" id="SUB27889.1"/>
    </source>
</evidence>
<keyword evidence="11" id="KW-1185">Reference proteome</keyword>
<accession>A0A379AZ90</accession>
<dbReference type="EMBL" id="UGSQ01000003">
    <property type="protein sequence ID" value="SUB27889.1"/>
    <property type="molecule type" value="Genomic_DNA"/>
</dbReference>
<feature type="compositionally biased region" description="Polar residues" evidence="5">
    <location>
        <begin position="1"/>
        <end position="28"/>
    </location>
</feature>
<evidence type="ECO:0000256" key="5">
    <source>
        <dbReference type="SAM" id="MobiDB-lite"/>
    </source>
</evidence>
<evidence type="ECO:0000313" key="10">
    <source>
        <dbReference type="Proteomes" id="UP000255113"/>
    </source>
</evidence>
<dbReference type="GO" id="GO:0005886">
    <property type="term" value="C:plasma membrane"/>
    <property type="evidence" value="ECO:0007669"/>
    <property type="project" value="InterPro"/>
</dbReference>
<sequence length="1340" mass="145743">MTKEAQSTPNTEKQNMANQSTEKQGTENQAEHSPAVKKKRPLWKKLLCISAVIFLPIFALLATLATNQGQRGLIQLVDKLMDSLSIEQVEGGLQNGLTLHNVKFQSEGVDTQIQQAHLQLDLSCLLKAKVCLQDLSIQQPQIHIDTTKLPPSEEKDKDPSPMKKIHLPVAVQADNVQVQDLALTIDQTQINLAHFSTALSLNNESGFTLAPTQINDLLVQTYSSPEEEKTAQKTESKATQPTEQAIDWQQLEQKLTPALLGNLNKIELPFDLHITDIQGKNWQYQQHFDSANKGQDNAQNKAAKSETTPAPTQQIEVSSLQINADATGNQVQLHNLNIASSVGTLAGQGTMQLDEDFPLDFQLNSQLKGYAPLNIPQGDLSLQLSGKLRGQTQLHLQSKGDINAELVGNVALNQEKTPFDLKLTSKSLQYPFDKKEKDPLKVQNLTLNLTGDLLAYQAQLNADVSGMSTPKTQITSQINGKLWQANIAQFALSTLQGKANLSGEVNWQKGVQWQSAVDFSQLNITQYLPAMPAVLSGHFSSQGQVDGQNWTINVPDLDINGTLSRQPLSLKGQLSADNNKWLQVPNLLLNYGENRIAMQGEISQQSDLSLDIHAPNLRGLLPELSATLFGYAKLKGDIREPNLNVDLTGNNIRFQQLQLNKFAVKGDIRSQQVISGDLNANVTGLKYADVAINQATLALAGDEKNHQLQLQSQGKPVAANLKIAGNFDRTSQIWKGQISGVDIQSPVGKWQTNQGVAVTYNQNKIEAAISAHCWLNSDIELCFPKNFTAGKNGEVPFQVRKLDLALINKLLDKEQSQTQIKGLLQSQGTVAWFSDKPLKLNVQVAGNHLSVAQKIDYRTFNLAIPKVDIKAQMENNNLNLDSAIDLVENGRITTALKLQDLAKSRTLGGNISIQRLNLNLAKQLLSSGEKINGEIAANLTLGGNLNAPLIHGNFDVNRLSATMKSLPFTIKDGNLSMRFAGNRSTLQGYVQSPESRLDITGEADWKDVEHWNTRVQAKADRFNVNIPSMAKLKISPNVELTANPKLLDISGTVDIPWARIAIEELPDSAVAVSGDEVILDGPDKTKVGVKNGEIKARTKSGMEIRSDLKINIGDDVTLNAYGLNTSLNGLLSVKQDKGKLGLFGQIYLKNGRYAAYGQDLLIRKGQISFSGLPSQPMLNIEAIRNPTAMENSNITAGVKVIGIATAPQVTVFSDPASSQDEALSYLLTGRSLENSGEAGSGGSIGAALLGMGLAKSGKLVGGIGEAFGVQDLSLGTQGVGDSSKVTVSGNITPRLQLKYGVGLFDGLAEFTVRYKLLPQLYLQSVSGVNQAFDLLYHFDF</sequence>
<feature type="region of interest" description="Disordered" evidence="5">
    <location>
        <begin position="292"/>
        <end position="313"/>
    </location>
</feature>
<feature type="transmembrane region" description="Helical" evidence="6">
    <location>
        <begin position="46"/>
        <end position="65"/>
    </location>
</feature>
<reference evidence="9 11" key="2">
    <citation type="submission" date="2019-03" db="EMBL/GenBank/DDBJ databases">
        <title>Genomic Encyclopedia of Type Strains, Phase IV (KMG-IV): sequencing the most valuable type-strain genomes for metagenomic binning, comparative biology and taxonomic classification.</title>
        <authorList>
            <person name="Goeker M."/>
        </authorList>
    </citation>
    <scope>NUCLEOTIDE SEQUENCE [LARGE SCALE GENOMIC DNA]</scope>
    <source>
        <strain evidence="9 11">DSM 17481</strain>
    </source>
</reference>
<proteinExistence type="predicted"/>
<gene>
    <name evidence="9" type="ORF">EV689_107106</name>
    <name evidence="8" type="ORF">NCTC11188_01936</name>
</gene>
<keyword evidence="3 6" id="KW-1133">Transmembrane helix</keyword>
<feature type="region of interest" description="Disordered" evidence="5">
    <location>
        <begin position="224"/>
        <end position="243"/>
    </location>
</feature>
<dbReference type="PANTHER" id="PTHR36985:SF1">
    <property type="entry name" value="TRANSLOCATION AND ASSEMBLY MODULE SUBUNIT TAMB"/>
    <property type="match status" value="1"/>
</dbReference>
<dbReference type="GO" id="GO:0097347">
    <property type="term" value="C:TAM protein secretion complex"/>
    <property type="evidence" value="ECO:0007669"/>
    <property type="project" value="TreeGrafter"/>
</dbReference>
<evidence type="ECO:0000256" key="4">
    <source>
        <dbReference type="ARBA" id="ARBA00023136"/>
    </source>
</evidence>
<dbReference type="Pfam" id="PF04357">
    <property type="entry name" value="TamB"/>
    <property type="match status" value="1"/>
</dbReference>
<dbReference type="Proteomes" id="UP000255113">
    <property type="component" value="Unassembled WGS sequence"/>
</dbReference>
<reference evidence="8 10" key="1">
    <citation type="submission" date="2018-06" db="EMBL/GenBank/DDBJ databases">
        <authorList>
            <consortium name="Pathogen Informatics"/>
            <person name="Doyle S."/>
        </authorList>
    </citation>
    <scope>NUCLEOTIDE SEQUENCE [LARGE SCALE GENOMIC DNA]</scope>
    <source>
        <strain evidence="8 10">NCTC11188</strain>
    </source>
</reference>
<evidence type="ECO:0000256" key="6">
    <source>
        <dbReference type="SAM" id="Phobius"/>
    </source>
</evidence>
<protein>
    <submittedName>
        <fullName evidence="8">Family of uncharacterized function (DUF490)</fullName>
    </submittedName>
    <submittedName>
        <fullName evidence="9">Translocation and assembly module TamB</fullName>
    </submittedName>
</protein>
<evidence type="ECO:0000259" key="7">
    <source>
        <dbReference type="Pfam" id="PF04357"/>
    </source>
</evidence>